<comment type="caution">
    <text evidence="1">The sequence shown here is derived from an EMBL/GenBank/DDBJ whole genome shotgun (WGS) entry which is preliminary data.</text>
</comment>
<dbReference type="Proteomes" id="UP000655044">
    <property type="component" value="Unassembled WGS sequence"/>
</dbReference>
<dbReference type="RefSeq" id="WP_189243337.1">
    <property type="nucleotide sequence ID" value="NZ_BMQP01000035.1"/>
</dbReference>
<sequence length="68" mass="7230">MTARPMAEFRVIERASGTWEARFAGMPSDVSPDASAEARGDLQAGCVTERIPQTSDEGFARAEQGNAA</sequence>
<evidence type="ECO:0000313" key="2">
    <source>
        <dbReference type="Proteomes" id="UP000655044"/>
    </source>
</evidence>
<accession>A0A8J3S201</accession>
<organism evidence="1 2">
    <name type="scientific">Planobispora rosea</name>
    <dbReference type="NCBI Taxonomy" id="35762"/>
    <lineage>
        <taxon>Bacteria</taxon>
        <taxon>Bacillati</taxon>
        <taxon>Actinomycetota</taxon>
        <taxon>Actinomycetes</taxon>
        <taxon>Streptosporangiales</taxon>
        <taxon>Streptosporangiaceae</taxon>
        <taxon>Planobispora</taxon>
    </lineage>
</organism>
<gene>
    <name evidence="1" type="ORF">Pro02_54490</name>
</gene>
<name>A0A8J3S201_PLARO</name>
<reference evidence="1" key="1">
    <citation type="submission" date="2021-01" db="EMBL/GenBank/DDBJ databases">
        <title>Whole genome shotgun sequence of Planobispora rosea NBRC 15558.</title>
        <authorList>
            <person name="Komaki H."/>
            <person name="Tamura T."/>
        </authorList>
    </citation>
    <scope>NUCLEOTIDE SEQUENCE</scope>
    <source>
        <strain evidence="1">NBRC 15558</strain>
    </source>
</reference>
<keyword evidence="2" id="KW-1185">Reference proteome</keyword>
<dbReference type="AlphaFoldDB" id="A0A8J3S201"/>
<dbReference type="EMBL" id="BOOI01000054">
    <property type="protein sequence ID" value="GIH87041.1"/>
    <property type="molecule type" value="Genomic_DNA"/>
</dbReference>
<protein>
    <submittedName>
        <fullName evidence="1">Uncharacterized protein</fullName>
    </submittedName>
</protein>
<evidence type="ECO:0000313" key="1">
    <source>
        <dbReference type="EMBL" id="GIH87041.1"/>
    </source>
</evidence>
<proteinExistence type="predicted"/>